<proteinExistence type="predicted"/>
<evidence type="ECO:0000313" key="3">
    <source>
        <dbReference type="Proteomes" id="UP001501231"/>
    </source>
</evidence>
<feature type="domain" description="Coenzyme Q-binding protein COQ10 START" evidence="1">
    <location>
        <begin position="13"/>
        <end position="130"/>
    </location>
</feature>
<keyword evidence="3" id="KW-1185">Reference proteome</keyword>
<evidence type="ECO:0000259" key="1">
    <source>
        <dbReference type="Pfam" id="PF03364"/>
    </source>
</evidence>
<protein>
    <submittedName>
        <fullName evidence="2">SRPBCC family protein</fullName>
    </submittedName>
</protein>
<reference evidence="3" key="1">
    <citation type="journal article" date="2019" name="Int. J. Syst. Evol. Microbiol.">
        <title>The Global Catalogue of Microorganisms (GCM) 10K type strain sequencing project: providing services to taxonomists for standard genome sequencing and annotation.</title>
        <authorList>
            <consortium name="The Broad Institute Genomics Platform"/>
            <consortium name="The Broad Institute Genome Sequencing Center for Infectious Disease"/>
            <person name="Wu L."/>
            <person name="Ma J."/>
        </authorList>
    </citation>
    <scope>NUCLEOTIDE SEQUENCE [LARGE SCALE GENOMIC DNA]</scope>
    <source>
        <strain evidence="3">JCM 3325</strain>
    </source>
</reference>
<evidence type="ECO:0000313" key="2">
    <source>
        <dbReference type="EMBL" id="GAA2411514.1"/>
    </source>
</evidence>
<dbReference type="Gene3D" id="3.30.530.20">
    <property type="match status" value="1"/>
</dbReference>
<dbReference type="InterPro" id="IPR023393">
    <property type="entry name" value="START-like_dom_sf"/>
</dbReference>
<dbReference type="EMBL" id="BAAARW010000006">
    <property type="protein sequence ID" value="GAA2411514.1"/>
    <property type="molecule type" value="Genomic_DNA"/>
</dbReference>
<dbReference type="InterPro" id="IPR005031">
    <property type="entry name" value="COQ10_START"/>
</dbReference>
<dbReference type="Pfam" id="PF03364">
    <property type="entry name" value="Polyketide_cyc"/>
    <property type="match status" value="1"/>
</dbReference>
<accession>A0ABP5VUG6</accession>
<sequence length="158" mass="18087">MTGDWRTDNAIVINAPMDLVWDMTNDVASWPDLFDEYAAAEILHREGDTVRFRLTMHPDADGNAWSWVSERTADKAARSVRAHRVETGWFEYMNLLWEYREVPGGVELRWRQDFRMKPGSPVDLAAMTARINANSPVQLRLIRNRIEQAARAARAGTG</sequence>
<dbReference type="Proteomes" id="UP001501231">
    <property type="component" value="Unassembled WGS sequence"/>
</dbReference>
<name>A0ABP5VUG6_9ACTN</name>
<gene>
    <name evidence="2" type="ORF">GCM10010191_20940</name>
</gene>
<comment type="caution">
    <text evidence="2">The sequence shown here is derived from an EMBL/GenBank/DDBJ whole genome shotgun (WGS) entry which is preliminary data.</text>
</comment>
<organism evidence="2 3">
    <name type="scientific">Actinomadura vinacea</name>
    <dbReference type="NCBI Taxonomy" id="115336"/>
    <lineage>
        <taxon>Bacteria</taxon>
        <taxon>Bacillati</taxon>
        <taxon>Actinomycetota</taxon>
        <taxon>Actinomycetes</taxon>
        <taxon>Streptosporangiales</taxon>
        <taxon>Thermomonosporaceae</taxon>
        <taxon>Actinomadura</taxon>
    </lineage>
</organism>
<dbReference type="CDD" id="cd08860">
    <property type="entry name" value="TcmN_ARO-CYC_like"/>
    <property type="match status" value="1"/>
</dbReference>
<dbReference type="RefSeq" id="WP_344588497.1">
    <property type="nucleotide sequence ID" value="NZ_BAAARW010000006.1"/>
</dbReference>
<dbReference type="SUPFAM" id="SSF55961">
    <property type="entry name" value="Bet v1-like"/>
    <property type="match status" value="1"/>
</dbReference>